<dbReference type="GO" id="GO:0006352">
    <property type="term" value="P:DNA-templated transcription initiation"/>
    <property type="evidence" value="ECO:0007669"/>
    <property type="project" value="InterPro"/>
</dbReference>
<dbReference type="Proteomes" id="UP000253303">
    <property type="component" value="Unassembled WGS sequence"/>
</dbReference>
<organism evidence="8 9">
    <name type="scientific">Spongiactinospora rosea</name>
    <dbReference type="NCBI Taxonomy" id="2248750"/>
    <lineage>
        <taxon>Bacteria</taxon>
        <taxon>Bacillati</taxon>
        <taxon>Actinomycetota</taxon>
        <taxon>Actinomycetes</taxon>
        <taxon>Streptosporangiales</taxon>
        <taxon>Streptosporangiaceae</taxon>
        <taxon>Spongiactinospora</taxon>
    </lineage>
</organism>
<dbReference type="Gene3D" id="1.10.10.10">
    <property type="entry name" value="Winged helix-like DNA-binding domain superfamily/Winged helix DNA-binding domain"/>
    <property type="match status" value="1"/>
</dbReference>
<keyword evidence="9" id="KW-1185">Reference proteome</keyword>
<dbReference type="InterPro" id="IPR013324">
    <property type="entry name" value="RNA_pol_sigma_r3/r4-like"/>
</dbReference>
<evidence type="ECO:0000256" key="3">
    <source>
        <dbReference type="ARBA" id="ARBA00023015"/>
    </source>
</evidence>
<dbReference type="PANTHER" id="PTHR30173:SF43">
    <property type="entry name" value="ECF RNA POLYMERASE SIGMA FACTOR SIGI-RELATED"/>
    <property type="match status" value="1"/>
</dbReference>
<dbReference type="GO" id="GO:0016987">
    <property type="term" value="F:sigma factor activity"/>
    <property type="evidence" value="ECO:0007669"/>
    <property type="project" value="UniProtKB-KW"/>
</dbReference>
<accession>A0A366LNY3</accession>
<dbReference type="InterPro" id="IPR036388">
    <property type="entry name" value="WH-like_DNA-bd_sf"/>
</dbReference>
<keyword evidence="3" id="KW-0805">Transcription regulation</keyword>
<dbReference type="Pfam" id="PF08281">
    <property type="entry name" value="Sigma70_r4_2"/>
    <property type="match status" value="1"/>
</dbReference>
<dbReference type="SUPFAM" id="SSF88946">
    <property type="entry name" value="Sigma2 domain of RNA polymerase sigma factors"/>
    <property type="match status" value="1"/>
</dbReference>
<dbReference type="InterPro" id="IPR013249">
    <property type="entry name" value="RNA_pol_sigma70_r4_t2"/>
</dbReference>
<sequence>MVELFETHRRHLWGVAYRILGTVADADDAMQETWLRWERADQAAVEDVRAYLTTTVSRVCYDMLTSARAKRESYVGQWLPEPVVEELGPEDRATLDDSISLALLAVLERLTPAERTSFVLHDVFDVPFEEIADIVGRSTGAVRQLASRARVRVREYGPRRTPERSAHLKVVAAFAAAAASGDLPGLVAALDPDVVWTADGGGKVTAAFTPVTGADKVARLVLGMVERWYTNMSAEFREVNGAPGVLVVDAAGAVDSVLAFTVAEGRITRVDVVRNPDKLRHLAV</sequence>
<evidence type="ECO:0000259" key="7">
    <source>
        <dbReference type="Pfam" id="PF08281"/>
    </source>
</evidence>
<dbReference type="SUPFAM" id="SSF88659">
    <property type="entry name" value="Sigma3 and sigma4 domains of RNA polymerase sigma factors"/>
    <property type="match status" value="1"/>
</dbReference>
<comment type="similarity">
    <text evidence="1">Belongs to the sigma-70 factor family. ECF subfamily.</text>
</comment>
<comment type="subunit">
    <text evidence="2">Interacts transiently with the RNA polymerase catalytic core formed by RpoA, RpoB, RpoC and RpoZ (2 alpha, 1 beta, 1 beta' and 1 omega subunit) to form the RNA polymerase holoenzyme that can initiate transcription.</text>
</comment>
<dbReference type="EMBL" id="QMEY01000022">
    <property type="protein sequence ID" value="RBQ15621.1"/>
    <property type="molecule type" value="Genomic_DNA"/>
</dbReference>
<dbReference type="PANTHER" id="PTHR30173">
    <property type="entry name" value="SIGMA 19 FACTOR"/>
    <property type="match status" value="1"/>
</dbReference>
<evidence type="ECO:0000259" key="6">
    <source>
        <dbReference type="Pfam" id="PF04542"/>
    </source>
</evidence>
<dbReference type="InterPro" id="IPR013325">
    <property type="entry name" value="RNA_pol_sigma_r2"/>
</dbReference>
<feature type="domain" description="RNA polymerase sigma factor 70 region 4 type 2" evidence="7">
    <location>
        <begin position="101"/>
        <end position="152"/>
    </location>
</feature>
<reference evidence="8 9" key="1">
    <citation type="submission" date="2018-06" db="EMBL/GenBank/DDBJ databases">
        <title>Sphaerisporangium craniellae sp. nov., isolated from a marine sponge in the South China Sea.</title>
        <authorList>
            <person name="Li L."/>
        </authorList>
    </citation>
    <scope>NUCLEOTIDE SEQUENCE [LARGE SCALE GENOMIC DNA]</scope>
    <source>
        <strain evidence="8 9">LHW63015</strain>
    </source>
</reference>
<dbReference type="NCBIfam" id="TIGR02957">
    <property type="entry name" value="SigX4"/>
    <property type="match status" value="1"/>
</dbReference>
<evidence type="ECO:0000313" key="9">
    <source>
        <dbReference type="Proteomes" id="UP000253303"/>
    </source>
</evidence>
<protein>
    <submittedName>
        <fullName evidence="8">RNA polymerase sigma-70 factor</fullName>
    </submittedName>
</protein>
<dbReference type="Pfam" id="PF04542">
    <property type="entry name" value="Sigma70_r2"/>
    <property type="match status" value="1"/>
</dbReference>
<name>A0A366LNY3_9ACTN</name>
<dbReference type="Gene3D" id="1.10.1740.10">
    <property type="match status" value="1"/>
</dbReference>
<dbReference type="GO" id="GO:0003677">
    <property type="term" value="F:DNA binding"/>
    <property type="evidence" value="ECO:0007669"/>
    <property type="project" value="InterPro"/>
</dbReference>
<dbReference type="InterPro" id="IPR007627">
    <property type="entry name" value="RNA_pol_sigma70_r2"/>
</dbReference>
<gene>
    <name evidence="8" type="ORF">DP939_34480</name>
</gene>
<evidence type="ECO:0000256" key="5">
    <source>
        <dbReference type="ARBA" id="ARBA00023163"/>
    </source>
</evidence>
<dbReference type="OrthoDB" id="3211555at2"/>
<dbReference type="InterPro" id="IPR052704">
    <property type="entry name" value="ECF_Sigma-70_Domain"/>
</dbReference>
<evidence type="ECO:0000313" key="8">
    <source>
        <dbReference type="EMBL" id="RBQ15621.1"/>
    </source>
</evidence>
<dbReference type="NCBIfam" id="NF007214">
    <property type="entry name" value="PRK09636.1"/>
    <property type="match status" value="1"/>
</dbReference>
<keyword evidence="4" id="KW-0731">Sigma factor</keyword>
<keyword evidence="5" id="KW-0804">Transcription</keyword>
<evidence type="ECO:0000256" key="2">
    <source>
        <dbReference type="ARBA" id="ARBA00011344"/>
    </source>
</evidence>
<dbReference type="NCBIfam" id="TIGR02937">
    <property type="entry name" value="sigma70-ECF"/>
    <property type="match status" value="1"/>
</dbReference>
<dbReference type="Gene3D" id="3.10.450.50">
    <property type="match status" value="1"/>
</dbReference>
<dbReference type="AlphaFoldDB" id="A0A366LNY3"/>
<evidence type="ECO:0000256" key="4">
    <source>
        <dbReference type="ARBA" id="ARBA00023082"/>
    </source>
</evidence>
<proteinExistence type="inferred from homology"/>
<dbReference type="SUPFAM" id="SSF54427">
    <property type="entry name" value="NTF2-like"/>
    <property type="match status" value="1"/>
</dbReference>
<feature type="domain" description="RNA polymerase sigma-70 region 2" evidence="6">
    <location>
        <begin position="4"/>
        <end position="68"/>
    </location>
</feature>
<evidence type="ECO:0000256" key="1">
    <source>
        <dbReference type="ARBA" id="ARBA00010641"/>
    </source>
</evidence>
<comment type="caution">
    <text evidence="8">The sequence shown here is derived from an EMBL/GenBank/DDBJ whole genome shotgun (WGS) entry which is preliminary data.</text>
</comment>
<dbReference type="InterPro" id="IPR014303">
    <property type="entry name" value="RNA_pol_sigma-70_ECF"/>
</dbReference>
<dbReference type="CDD" id="cd06171">
    <property type="entry name" value="Sigma70_r4"/>
    <property type="match status" value="1"/>
</dbReference>
<dbReference type="InterPro" id="IPR014284">
    <property type="entry name" value="RNA_pol_sigma-70_dom"/>
</dbReference>
<dbReference type="InterPro" id="IPR032710">
    <property type="entry name" value="NTF2-like_dom_sf"/>
</dbReference>